<proteinExistence type="predicted"/>
<reference evidence="1" key="1">
    <citation type="journal article" date="2021" name="Proc. Natl. Acad. Sci. U.S.A.">
        <title>A Catalog of Tens of Thousands of Viruses from Human Metagenomes Reveals Hidden Associations with Chronic Diseases.</title>
        <authorList>
            <person name="Tisza M.J."/>
            <person name="Buck C.B."/>
        </authorList>
    </citation>
    <scope>NUCLEOTIDE SEQUENCE</scope>
    <source>
        <strain evidence="1">Ctfhy6</strain>
    </source>
</reference>
<dbReference type="EMBL" id="BK016235">
    <property type="protein sequence ID" value="DAG03798.1"/>
    <property type="molecule type" value="Genomic_DNA"/>
</dbReference>
<accession>A0A8S5VAR7</accession>
<name>A0A8S5VAR7_9CAUD</name>
<evidence type="ECO:0000313" key="1">
    <source>
        <dbReference type="EMBL" id="DAG03798.1"/>
    </source>
</evidence>
<sequence>MGAWFFVALIKFCKAIIAYITVDVNAFDNKM</sequence>
<organism evidence="1">
    <name type="scientific">Siphoviridae sp. ctfhy6</name>
    <dbReference type="NCBI Taxonomy" id="2825597"/>
    <lineage>
        <taxon>Viruses</taxon>
        <taxon>Duplodnaviria</taxon>
        <taxon>Heunggongvirae</taxon>
        <taxon>Uroviricota</taxon>
        <taxon>Caudoviricetes</taxon>
    </lineage>
</organism>
<protein>
    <submittedName>
        <fullName evidence="1">Uncharacterized protein</fullName>
    </submittedName>
</protein>